<organism evidence="15">
    <name type="scientific">Naegleria gruberi</name>
    <name type="common">Amoeba</name>
    <dbReference type="NCBI Taxonomy" id="5762"/>
    <lineage>
        <taxon>Eukaryota</taxon>
        <taxon>Discoba</taxon>
        <taxon>Heterolobosea</taxon>
        <taxon>Tetramitia</taxon>
        <taxon>Eutetramitia</taxon>
        <taxon>Vahlkampfiidae</taxon>
        <taxon>Naegleria</taxon>
    </lineage>
</organism>
<dbReference type="InParanoid" id="D2V6I2"/>
<evidence type="ECO:0000313" key="15">
    <source>
        <dbReference type="Proteomes" id="UP000006671"/>
    </source>
</evidence>
<keyword evidence="5 11" id="KW-0963">Cytoplasm</keyword>
<evidence type="ECO:0000256" key="11">
    <source>
        <dbReference type="PIRNR" id="PIRNR007828"/>
    </source>
</evidence>
<sequence length="683" mass="77126">MTIAQVLQDEKLKHFVCPEKVPVTRLELDEAWNALDEQQKLYAHYFSRAAISGTGIVLGQCSEESPLIYKLLVLLCDDLALLKEKTLNAGVSEKDYDSFLQYSVQFFGNLGNYVSFGDSKFVPRLEVSEFEKIVNCVNNEQAVTLFQQVKEPLYSLDTNLLELSFGNSSYYNREVTSHDAERVKSFMESNSIAAENTRLFKTGENQFELKIASASPKASTTHTHEDLTITTTYGDFSKELAGVRDNLERALPYSANEFQKNMLIKYRQHFDGGDFKDFCDSQIQWVQDKGPIIETNIGFIETYRDVLRVRAEFEGFVAVVNRIASMKAQAVVEDAEKFISRLPWNTDKTNGDKKPFEVETFTKPDFTSLEVLTFTSSGLPAGINIPNQFFIRESHGFKNVSLGNVLNAPTAQGEEITFLNEEDKKIFKDYKGKAFEIQVLIHELLGHGSGKLMKENDIKGIIHPITKQPITTFYKEGETFNSVIGEISNAFEECRAECTGIYLCLDREILKICGVEGEEANKIIYANWLLMVRSGLLALQFYNPDTKTWNQAHMMARYSILRVLMEAGLVKISKLEDDLQIVFDGSKIETAGKEAIGNYLLHINVSKATADKADATQLFGKYTAVNEEFVEMRKIVLNKKQPRRVFAQPHTVINKDGKVELLNFPATSEGMINAFVAQAKLNQ</sequence>
<keyword evidence="7 11" id="KW-0479">Metal-binding</keyword>
<evidence type="ECO:0000256" key="8">
    <source>
        <dbReference type="ARBA" id="ARBA00022801"/>
    </source>
</evidence>
<dbReference type="GO" id="GO:0046872">
    <property type="term" value="F:metal ion binding"/>
    <property type="evidence" value="ECO:0007669"/>
    <property type="project" value="UniProtKB-KW"/>
</dbReference>
<dbReference type="Proteomes" id="UP000006671">
    <property type="component" value="Unassembled WGS sequence"/>
</dbReference>
<dbReference type="STRING" id="5762.D2V6I2"/>
<dbReference type="EC" id="3.4.14.4" evidence="11"/>
<dbReference type="OMA" id="QRYWIRD"/>
<feature type="binding site" evidence="13">
    <location>
        <position position="442"/>
    </location>
    <ligand>
        <name>Zn(2+)</name>
        <dbReference type="ChEBI" id="CHEBI:29105"/>
        <note>catalytic</note>
    </ligand>
</feature>
<evidence type="ECO:0000256" key="2">
    <source>
        <dbReference type="ARBA" id="ARBA00004496"/>
    </source>
</evidence>
<dbReference type="VEuPathDB" id="AmoebaDB:NAEGRDRAFT_38279"/>
<comment type="subcellular location">
    <subcellularLocation>
        <location evidence="2">Cytoplasm</location>
    </subcellularLocation>
</comment>
<dbReference type="GeneID" id="8861768"/>
<keyword evidence="15" id="KW-1185">Reference proteome</keyword>
<dbReference type="Gene3D" id="3.30.540.30">
    <property type="match status" value="3"/>
</dbReference>
<evidence type="ECO:0000313" key="14">
    <source>
        <dbReference type="EMBL" id="EFC47450.1"/>
    </source>
</evidence>
<reference evidence="14 15" key="1">
    <citation type="journal article" date="2010" name="Cell">
        <title>The genome of Naegleria gruberi illuminates early eukaryotic versatility.</title>
        <authorList>
            <person name="Fritz-Laylin L.K."/>
            <person name="Prochnik S.E."/>
            <person name="Ginger M.L."/>
            <person name="Dacks J.B."/>
            <person name="Carpenter M.L."/>
            <person name="Field M.C."/>
            <person name="Kuo A."/>
            <person name="Paredez A."/>
            <person name="Chapman J."/>
            <person name="Pham J."/>
            <person name="Shu S."/>
            <person name="Neupane R."/>
            <person name="Cipriano M."/>
            <person name="Mancuso J."/>
            <person name="Tu H."/>
            <person name="Salamov A."/>
            <person name="Lindquist E."/>
            <person name="Shapiro H."/>
            <person name="Lucas S."/>
            <person name="Grigoriev I.V."/>
            <person name="Cande W.Z."/>
            <person name="Fulton C."/>
            <person name="Rokhsar D.S."/>
            <person name="Dawson S.C."/>
        </authorList>
    </citation>
    <scope>NUCLEOTIDE SEQUENCE [LARGE SCALE GENOMIC DNA]</scope>
    <source>
        <strain evidence="14 15">NEG-M</strain>
    </source>
</reference>
<dbReference type="GO" id="GO:0004177">
    <property type="term" value="F:aminopeptidase activity"/>
    <property type="evidence" value="ECO:0007669"/>
    <property type="project" value="UniProtKB-KW"/>
</dbReference>
<evidence type="ECO:0000256" key="12">
    <source>
        <dbReference type="PIRSR" id="PIRSR007828-1"/>
    </source>
</evidence>
<dbReference type="InterPro" id="IPR005317">
    <property type="entry name" value="Dipeptidyl-peptase3"/>
</dbReference>
<evidence type="ECO:0000256" key="13">
    <source>
        <dbReference type="PIRSR" id="PIRSR007828-2"/>
    </source>
</evidence>
<accession>D2V6I2</accession>
<keyword evidence="10 11" id="KW-0482">Metalloprotease</keyword>
<proteinExistence type="inferred from homology"/>
<evidence type="ECO:0000256" key="5">
    <source>
        <dbReference type="ARBA" id="ARBA00022490"/>
    </source>
</evidence>
<evidence type="ECO:0000256" key="10">
    <source>
        <dbReference type="ARBA" id="ARBA00023049"/>
    </source>
</evidence>
<dbReference type="InterPro" id="IPR039461">
    <property type="entry name" value="Peptidase_M49"/>
</dbReference>
<keyword evidence="9 11" id="KW-0862">Zinc</keyword>
<gene>
    <name evidence="14" type="ORF">NAEGRDRAFT_38279</name>
</gene>
<dbReference type="GO" id="GO:0008235">
    <property type="term" value="F:metalloexopeptidase activity"/>
    <property type="evidence" value="ECO:0007669"/>
    <property type="project" value="InterPro"/>
</dbReference>
<dbReference type="EMBL" id="GG738854">
    <property type="protein sequence ID" value="EFC47450.1"/>
    <property type="molecule type" value="Genomic_DNA"/>
</dbReference>
<feature type="active site" evidence="12">
    <location>
        <position position="443"/>
    </location>
</feature>
<dbReference type="GO" id="GO:0005737">
    <property type="term" value="C:cytoplasm"/>
    <property type="evidence" value="ECO:0007669"/>
    <property type="project" value="UniProtKB-SubCell"/>
</dbReference>
<evidence type="ECO:0000256" key="3">
    <source>
        <dbReference type="ARBA" id="ARBA00010200"/>
    </source>
</evidence>
<evidence type="ECO:0000256" key="1">
    <source>
        <dbReference type="ARBA" id="ARBA00001336"/>
    </source>
</evidence>
<evidence type="ECO:0000256" key="6">
    <source>
        <dbReference type="ARBA" id="ARBA00022670"/>
    </source>
</evidence>
<dbReference type="PANTHER" id="PTHR23422">
    <property type="entry name" value="DIPEPTIDYL PEPTIDASE III-RELATED"/>
    <property type="match status" value="1"/>
</dbReference>
<dbReference type="PANTHER" id="PTHR23422:SF11">
    <property type="entry name" value="DIPEPTIDYL PEPTIDASE 3"/>
    <property type="match status" value="1"/>
</dbReference>
<dbReference type="eggNOG" id="KOG3675">
    <property type="taxonomic scope" value="Eukaryota"/>
</dbReference>
<dbReference type="AlphaFoldDB" id="D2V6I2"/>
<protein>
    <recommendedName>
        <fullName evidence="11">Dipeptidyl peptidase 3</fullName>
        <ecNumber evidence="11">3.4.14.4</ecNumber>
    </recommendedName>
    <alternativeName>
        <fullName evidence="11">Dipeptidyl aminopeptidase III</fullName>
    </alternativeName>
    <alternativeName>
        <fullName evidence="11">Dipeptidyl peptidase III</fullName>
    </alternativeName>
</protein>
<keyword evidence="6 11" id="KW-0645">Protease</keyword>
<feature type="binding site" evidence="13">
    <location>
        <position position="493"/>
    </location>
    <ligand>
        <name>Zn(2+)</name>
        <dbReference type="ChEBI" id="CHEBI:29105"/>
        <note>catalytic</note>
    </ligand>
</feature>
<dbReference type="Pfam" id="PF03571">
    <property type="entry name" value="Peptidase_M49"/>
    <property type="match status" value="1"/>
</dbReference>
<evidence type="ECO:0000256" key="9">
    <source>
        <dbReference type="ARBA" id="ARBA00022833"/>
    </source>
</evidence>
<comment type="cofactor">
    <cofactor evidence="11 13">
        <name>Zn(2+)</name>
        <dbReference type="ChEBI" id="CHEBI:29105"/>
    </cofactor>
    <text evidence="11 13">Binds 1 zinc ion per subunit.</text>
</comment>
<dbReference type="OrthoDB" id="4694525at2759"/>
<keyword evidence="4 11" id="KW-0031">Aminopeptidase</keyword>
<keyword evidence="8 11" id="KW-0378">Hydrolase</keyword>
<evidence type="ECO:0000256" key="7">
    <source>
        <dbReference type="ARBA" id="ARBA00022723"/>
    </source>
</evidence>
<dbReference type="RefSeq" id="XP_002680194.1">
    <property type="nucleotide sequence ID" value="XM_002680148.1"/>
</dbReference>
<evidence type="ECO:0000256" key="4">
    <source>
        <dbReference type="ARBA" id="ARBA00022438"/>
    </source>
</evidence>
<name>D2V6I2_NAEGR</name>
<comment type="catalytic activity">
    <reaction evidence="1 11">
        <text>Release of an N-terminal dipeptide from a peptide comprising four or more residues, with broad specificity. Also acts on dipeptidyl 2-naphthylamides.</text>
        <dbReference type="EC" id="3.4.14.4"/>
    </reaction>
</comment>
<dbReference type="KEGG" id="ngr:NAEGRDRAFT_38279"/>
<dbReference type="GO" id="GO:0006508">
    <property type="term" value="P:proteolysis"/>
    <property type="evidence" value="ECO:0007669"/>
    <property type="project" value="UniProtKB-KW"/>
</dbReference>
<comment type="similarity">
    <text evidence="3 11">Belongs to the peptidase M49 family.</text>
</comment>
<feature type="binding site" evidence="13">
    <location>
        <position position="447"/>
    </location>
    <ligand>
        <name>Zn(2+)</name>
        <dbReference type="ChEBI" id="CHEBI:29105"/>
        <note>catalytic</note>
    </ligand>
</feature>
<dbReference type="GO" id="GO:0008239">
    <property type="term" value="F:dipeptidyl-peptidase activity"/>
    <property type="evidence" value="ECO:0007669"/>
    <property type="project" value="UniProtKB-UniRule"/>
</dbReference>
<dbReference type="PIRSF" id="PIRSF007828">
    <property type="entry name" value="Dipeptidyl-peptidase_III"/>
    <property type="match status" value="1"/>
</dbReference>